<reference evidence="1 2" key="1">
    <citation type="submission" date="2021-03" db="EMBL/GenBank/DDBJ databases">
        <authorList>
            <person name="King G.J."/>
            <person name="Bancroft I."/>
            <person name="Baten A."/>
            <person name="Bloomfield J."/>
            <person name="Borpatragohain P."/>
            <person name="He Z."/>
            <person name="Irish N."/>
            <person name="Irwin J."/>
            <person name="Liu K."/>
            <person name="Mauleon R.P."/>
            <person name="Moore J."/>
            <person name="Morris R."/>
            <person name="Ostergaard L."/>
            <person name="Wang B."/>
            <person name="Wells R."/>
        </authorList>
    </citation>
    <scope>NUCLEOTIDE SEQUENCE [LARGE SCALE GENOMIC DNA]</scope>
    <source>
        <strain evidence="1">R-o-18</strain>
        <tissue evidence="1">Leaf</tissue>
    </source>
</reference>
<dbReference type="Proteomes" id="UP000823674">
    <property type="component" value="Chromosome A09"/>
</dbReference>
<comment type="caution">
    <text evidence="1">The sequence shown here is derived from an EMBL/GenBank/DDBJ whole genome shotgun (WGS) entry which is preliminary data.</text>
</comment>
<protein>
    <submittedName>
        <fullName evidence="1">Uncharacterized protein</fullName>
    </submittedName>
</protein>
<sequence>MLLCVCRGLNRSSFVVDGDCAWLPMEWWRDSWRDGGDGSRLLGLKSLSDLVFHFLDLRRKLRDGGPWRGETAPPPSIYLPLGRRSGQPEERSLVTMHGRALFPSAGDGLVVVSVAMGRDMIAGGGGIKPECAFGDGTNGHGLNSDF</sequence>
<gene>
    <name evidence="1" type="primary">A09p021060.1_BraROA</name>
    <name evidence="1" type="ORF">IGI04_034580</name>
</gene>
<name>A0ABQ7LC03_BRACM</name>
<evidence type="ECO:0000313" key="2">
    <source>
        <dbReference type="Proteomes" id="UP000823674"/>
    </source>
</evidence>
<accession>A0ABQ7LC03</accession>
<keyword evidence="2" id="KW-1185">Reference proteome</keyword>
<dbReference type="EMBL" id="JADBGQ010000008">
    <property type="protein sequence ID" value="KAG5383110.1"/>
    <property type="molecule type" value="Genomic_DNA"/>
</dbReference>
<organism evidence="1 2">
    <name type="scientific">Brassica rapa subsp. trilocularis</name>
    <dbReference type="NCBI Taxonomy" id="1813537"/>
    <lineage>
        <taxon>Eukaryota</taxon>
        <taxon>Viridiplantae</taxon>
        <taxon>Streptophyta</taxon>
        <taxon>Embryophyta</taxon>
        <taxon>Tracheophyta</taxon>
        <taxon>Spermatophyta</taxon>
        <taxon>Magnoliopsida</taxon>
        <taxon>eudicotyledons</taxon>
        <taxon>Gunneridae</taxon>
        <taxon>Pentapetalae</taxon>
        <taxon>rosids</taxon>
        <taxon>malvids</taxon>
        <taxon>Brassicales</taxon>
        <taxon>Brassicaceae</taxon>
        <taxon>Brassiceae</taxon>
        <taxon>Brassica</taxon>
    </lineage>
</organism>
<evidence type="ECO:0000313" key="1">
    <source>
        <dbReference type="EMBL" id="KAG5383110.1"/>
    </source>
</evidence>
<proteinExistence type="predicted"/>